<sequence>MAAPNQYAQPQPEYGGDEVAALVLDPGYSTTRAGFAGEDTPKSIVPTYYGRLATDGSDENPRILFGENALHTPLPDLEILNPLNGITAEEWVQDWDIAAKLWEFSITSRLTGPKQSDPRTNGLNDANGDTAMEIDAVEQEEKPMSDNPLLMSEPGKTSAKSREKAIQIAMEDWDVPAFWLGRTGVLSAFSSGKSSALVIDIGASGIQVSPILDGILLRKGVRNSPLGGNWISKQIRLMFSQSTPVVPLVPHYMVARKTVVEAQQPSQATYHTFKKPPTESFRLWEEERVLTEFKESVVQTWEQQGRLSSGMPGSTNEDIAKTWPGRPFEMPDGWNAVFGSERFRIPEGLFDENMAYTDDSTPKPKPEQTIPALVKASLASVDSEVRPNLLNNIVVCGGGSLLQGLTRRIDNEVNALYPGPRVRVQASSQIVERKYASWIGGSILGSLGTFHQMWISKKEYQEHGANIIEKRCK</sequence>
<dbReference type="PANTHER" id="PTHR11937">
    <property type="entry name" value="ACTIN"/>
    <property type="match status" value="1"/>
</dbReference>
<reference evidence="2 3" key="1">
    <citation type="submission" date="2015-01" db="EMBL/GenBank/DDBJ databases">
        <title>The Genome Sequence of Ochroconis gallopava CBS43764.</title>
        <authorList>
            <consortium name="The Broad Institute Genomics Platform"/>
            <person name="Cuomo C."/>
            <person name="de Hoog S."/>
            <person name="Gorbushina A."/>
            <person name="Stielow B."/>
            <person name="Teixiera M."/>
            <person name="Abouelleil A."/>
            <person name="Chapman S.B."/>
            <person name="Priest M."/>
            <person name="Young S.K."/>
            <person name="Wortman J."/>
            <person name="Nusbaum C."/>
            <person name="Birren B."/>
        </authorList>
    </citation>
    <scope>NUCLEOTIDE SEQUENCE [LARGE SCALE GENOMIC DNA]</scope>
    <source>
        <strain evidence="2 3">CBS 43764</strain>
    </source>
</reference>
<name>A0A0D1XDY4_9PEZI</name>
<dbReference type="GeneID" id="27316087"/>
<dbReference type="Gene3D" id="3.90.640.10">
    <property type="entry name" value="Actin, Chain A, domain 4"/>
    <property type="match status" value="1"/>
</dbReference>
<protein>
    <recommendedName>
        <fullName evidence="4">Actin-related protein 4</fullName>
    </recommendedName>
</protein>
<evidence type="ECO:0000313" key="2">
    <source>
        <dbReference type="EMBL" id="KIW00406.1"/>
    </source>
</evidence>
<proteinExistence type="inferred from homology"/>
<dbReference type="InterPro" id="IPR043129">
    <property type="entry name" value="ATPase_NBD"/>
</dbReference>
<dbReference type="OrthoDB" id="5132116at2759"/>
<dbReference type="EMBL" id="KN847564">
    <property type="protein sequence ID" value="KIW00406.1"/>
    <property type="molecule type" value="Genomic_DNA"/>
</dbReference>
<dbReference type="STRING" id="253628.A0A0D1XDY4"/>
<dbReference type="Pfam" id="PF00022">
    <property type="entry name" value="Actin"/>
    <property type="match status" value="1"/>
</dbReference>
<dbReference type="SUPFAM" id="SSF53067">
    <property type="entry name" value="Actin-like ATPase domain"/>
    <property type="match status" value="2"/>
</dbReference>
<dbReference type="Proteomes" id="UP000053259">
    <property type="component" value="Unassembled WGS sequence"/>
</dbReference>
<dbReference type="Gene3D" id="3.30.420.40">
    <property type="match status" value="3"/>
</dbReference>
<evidence type="ECO:0000313" key="3">
    <source>
        <dbReference type="Proteomes" id="UP000053259"/>
    </source>
</evidence>
<dbReference type="SMART" id="SM00268">
    <property type="entry name" value="ACTIN"/>
    <property type="match status" value="1"/>
</dbReference>
<keyword evidence="3" id="KW-1185">Reference proteome</keyword>
<accession>A0A0D1XDY4</accession>
<dbReference type="InParanoid" id="A0A0D1XDY4"/>
<gene>
    <name evidence="2" type="ORF">PV09_08114</name>
</gene>
<dbReference type="VEuPathDB" id="FungiDB:PV09_08114"/>
<dbReference type="AlphaFoldDB" id="A0A0D1XDY4"/>
<comment type="similarity">
    <text evidence="1">Belongs to the actin family.</text>
</comment>
<dbReference type="FunFam" id="3.30.420.40:FF:000058">
    <property type="entry name" value="Putative actin-related protein 5"/>
    <property type="match status" value="1"/>
</dbReference>
<dbReference type="RefSeq" id="XP_016210275.1">
    <property type="nucleotide sequence ID" value="XM_016361969.1"/>
</dbReference>
<dbReference type="HOGENOM" id="CLU_027965_6_2_1"/>
<dbReference type="FunCoup" id="A0A0D1XDY4">
    <property type="interactions" value="276"/>
</dbReference>
<dbReference type="InterPro" id="IPR004000">
    <property type="entry name" value="Actin"/>
</dbReference>
<evidence type="ECO:0000256" key="1">
    <source>
        <dbReference type="RuleBase" id="RU000487"/>
    </source>
</evidence>
<evidence type="ECO:0008006" key="4">
    <source>
        <dbReference type="Google" id="ProtNLM"/>
    </source>
</evidence>
<dbReference type="CDD" id="cd13395">
    <property type="entry name" value="ASKHA_NBD_Arp4_ACTL6-like"/>
    <property type="match status" value="1"/>
</dbReference>
<organism evidence="2 3">
    <name type="scientific">Verruconis gallopava</name>
    <dbReference type="NCBI Taxonomy" id="253628"/>
    <lineage>
        <taxon>Eukaryota</taxon>
        <taxon>Fungi</taxon>
        <taxon>Dikarya</taxon>
        <taxon>Ascomycota</taxon>
        <taxon>Pezizomycotina</taxon>
        <taxon>Dothideomycetes</taxon>
        <taxon>Pleosporomycetidae</taxon>
        <taxon>Venturiales</taxon>
        <taxon>Sympoventuriaceae</taxon>
        <taxon>Verruconis</taxon>
    </lineage>
</organism>